<dbReference type="GO" id="GO:0005524">
    <property type="term" value="F:ATP binding"/>
    <property type="evidence" value="ECO:0007669"/>
    <property type="project" value="UniProtKB-KW"/>
</dbReference>
<accession>A0A0R0DP22</accession>
<dbReference type="Gene3D" id="3.30.200.20">
    <property type="entry name" value="Phosphorylase Kinase, domain 1"/>
    <property type="match status" value="1"/>
</dbReference>
<gene>
    <name evidence="6" type="ORF">ABB34_12840</name>
</gene>
<dbReference type="SMART" id="SM00028">
    <property type="entry name" value="TPR"/>
    <property type="match status" value="5"/>
</dbReference>
<proteinExistence type="predicted"/>
<dbReference type="AlphaFoldDB" id="A0A0R0DP22"/>
<dbReference type="RefSeq" id="WP_057641718.1">
    <property type="nucleotide sequence ID" value="NZ_LDJP01000079.1"/>
</dbReference>
<organism evidence="6 7">
    <name type="scientific">Stenotrophomonas daejeonensis</name>
    <dbReference type="NCBI Taxonomy" id="659018"/>
    <lineage>
        <taxon>Bacteria</taxon>
        <taxon>Pseudomonadati</taxon>
        <taxon>Pseudomonadota</taxon>
        <taxon>Gammaproteobacteria</taxon>
        <taxon>Lysobacterales</taxon>
        <taxon>Lysobacteraceae</taxon>
        <taxon>Stenotrophomonas</taxon>
    </lineage>
</organism>
<dbReference type="InterPro" id="IPR011009">
    <property type="entry name" value="Kinase-like_dom_sf"/>
</dbReference>
<evidence type="ECO:0000313" key="6">
    <source>
        <dbReference type="EMBL" id="KRG83141.1"/>
    </source>
</evidence>
<dbReference type="Gene3D" id="1.25.40.10">
    <property type="entry name" value="Tetratricopeptide repeat domain"/>
    <property type="match status" value="2"/>
</dbReference>
<dbReference type="STRING" id="659018.ABB34_12840"/>
<dbReference type="CDD" id="cd14014">
    <property type="entry name" value="STKc_PknB_like"/>
    <property type="match status" value="1"/>
</dbReference>
<dbReference type="Proteomes" id="UP000050940">
    <property type="component" value="Unassembled WGS sequence"/>
</dbReference>
<dbReference type="GO" id="GO:0004674">
    <property type="term" value="F:protein serine/threonine kinase activity"/>
    <property type="evidence" value="ECO:0007669"/>
    <property type="project" value="TreeGrafter"/>
</dbReference>
<sequence>MADTGKGAGKLHWRQARELFDALCELPREQWQQALDQRCSDPALAEEVLQLLDAQTEGLRRVNDHLGMALALALTPELDAGQRLGPWRLTERIARGGMGTVFKAERDDGLYQRTVAIKLLHGLPGAGEVEQLQAERQVLAGLRLPDVAQLYDGGTTPDGYPYLVMEYVDGLPLDRHCAIHALGLEQRLRLFLDVCAIVRSAHEHLVLHCDLKPSNVLVRGDGRPVLLDFGLARLLNDARDRRQGGYCTPAYASPELVRGEHVGVAGDVYSLGVMLVELLSTRACGRGVQDIDVPVASPSANAPAGLRWRKALAGDLDAIAGKACALDTARRYRSVEALMADVSRYLQRQPVLAREGGRGYRLLRGMQRNWRGLAAGVVALSLAGLFVAGLVQARRQAEEEAAIAGQVGDFMVGVFEIADPFLRTERGQEELSSRQLLDKAALRVARDLADAPAQLARMRMVLGTAYRNSGVPHQAEVLLQQAHDGFMDPRVDRPVDAAAALAELSVQKTRDGDGVQGNTLAERGLALLPGTGAGMVRARLHLARGLALVNQQHFDRGEAAFDTAMMLYGRQPEGSATTQVLELAYNKGLMYLRWGRLAQAEREFRRVLDGVHGRRTSMVLATEMRLAQVLREQGRFAQALPLLQSGMRHARELYGPQSSFVLMQHDGLADLYMDAGDYAAAEREYLQRHRLSALIDGTGSVEYSMGLFNYGTLQELRGDVAQAERLYRQAWTLRKERLGEDSPTSLRAESGLGALLARQGRMDEAGQLLLHADAGLDAALPADAPGRIEARLNRIGWHVLRGELEQARALLGALDARIPAILQLRLLRIRADLAERQGEGAAALALRRTALEFARVQHGQDGIEIAVCRTELAETLLRLGHRQPALDALRQAVPVLARLQVEAAPERRKAEGLKLLAGAQQG</sequence>
<dbReference type="InterPro" id="IPR019734">
    <property type="entry name" value="TPR_rpt"/>
</dbReference>
<dbReference type="InterPro" id="IPR011990">
    <property type="entry name" value="TPR-like_helical_dom_sf"/>
</dbReference>
<protein>
    <recommendedName>
        <fullName evidence="5">Protein kinase domain-containing protein</fullName>
    </recommendedName>
</protein>
<name>A0A0R0DP22_9GAMM</name>
<dbReference type="SMART" id="SM00220">
    <property type="entry name" value="S_TKc"/>
    <property type="match status" value="1"/>
</dbReference>
<evidence type="ECO:0000259" key="5">
    <source>
        <dbReference type="PROSITE" id="PS50011"/>
    </source>
</evidence>
<keyword evidence="7" id="KW-1185">Reference proteome</keyword>
<keyword evidence="4" id="KW-0067">ATP-binding</keyword>
<keyword evidence="1" id="KW-0808">Transferase</keyword>
<dbReference type="PROSITE" id="PS50011">
    <property type="entry name" value="PROTEIN_KINASE_DOM"/>
    <property type="match status" value="1"/>
</dbReference>
<dbReference type="Pfam" id="PF13424">
    <property type="entry name" value="TPR_12"/>
    <property type="match status" value="2"/>
</dbReference>
<dbReference type="PROSITE" id="PS00108">
    <property type="entry name" value="PROTEIN_KINASE_ST"/>
    <property type="match status" value="1"/>
</dbReference>
<dbReference type="Gene3D" id="1.10.510.10">
    <property type="entry name" value="Transferase(Phosphotransferase) domain 1"/>
    <property type="match status" value="1"/>
</dbReference>
<evidence type="ECO:0000256" key="3">
    <source>
        <dbReference type="ARBA" id="ARBA00022777"/>
    </source>
</evidence>
<dbReference type="Pfam" id="PF00069">
    <property type="entry name" value="Pkinase"/>
    <property type="match status" value="1"/>
</dbReference>
<dbReference type="Pfam" id="PF13374">
    <property type="entry name" value="TPR_10"/>
    <property type="match status" value="1"/>
</dbReference>
<feature type="domain" description="Protein kinase" evidence="5">
    <location>
        <begin position="87"/>
        <end position="346"/>
    </location>
</feature>
<dbReference type="InterPro" id="IPR008271">
    <property type="entry name" value="Ser/Thr_kinase_AS"/>
</dbReference>
<dbReference type="PANTHER" id="PTHR43289">
    <property type="entry name" value="MITOGEN-ACTIVATED PROTEIN KINASE KINASE KINASE 20-RELATED"/>
    <property type="match status" value="1"/>
</dbReference>
<evidence type="ECO:0000256" key="1">
    <source>
        <dbReference type="ARBA" id="ARBA00022679"/>
    </source>
</evidence>
<dbReference type="SUPFAM" id="SSF56112">
    <property type="entry name" value="Protein kinase-like (PK-like)"/>
    <property type="match status" value="1"/>
</dbReference>
<dbReference type="SUPFAM" id="SSF48452">
    <property type="entry name" value="TPR-like"/>
    <property type="match status" value="3"/>
</dbReference>
<keyword evidence="3" id="KW-0418">Kinase</keyword>
<dbReference type="PANTHER" id="PTHR43289:SF34">
    <property type="entry name" value="SERINE_THREONINE-PROTEIN KINASE YBDM-RELATED"/>
    <property type="match status" value="1"/>
</dbReference>
<dbReference type="PATRIC" id="fig|659018.3.peg.2704"/>
<evidence type="ECO:0000256" key="2">
    <source>
        <dbReference type="ARBA" id="ARBA00022741"/>
    </source>
</evidence>
<reference evidence="6 7" key="1">
    <citation type="submission" date="2015-05" db="EMBL/GenBank/DDBJ databases">
        <title>Genome sequencing and analysis of members of genus Stenotrophomonas.</title>
        <authorList>
            <person name="Patil P.P."/>
            <person name="Midha S."/>
            <person name="Patil P.B."/>
        </authorList>
    </citation>
    <scope>NUCLEOTIDE SEQUENCE [LARGE SCALE GENOMIC DNA]</scope>
    <source>
        <strain evidence="6 7">JCM 16244</strain>
    </source>
</reference>
<evidence type="ECO:0000313" key="7">
    <source>
        <dbReference type="Proteomes" id="UP000050940"/>
    </source>
</evidence>
<dbReference type="EMBL" id="LDJP01000079">
    <property type="protein sequence ID" value="KRG83141.1"/>
    <property type="molecule type" value="Genomic_DNA"/>
</dbReference>
<dbReference type="InterPro" id="IPR000719">
    <property type="entry name" value="Prot_kinase_dom"/>
</dbReference>
<keyword evidence="2" id="KW-0547">Nucleotide-binding</keyword>
<evidence type="ECO:0000256" key="4">
    <source>
        <dbReference type="ARBA" id="ARBA00022840"/>
    </source>
</evidence>
<comment type="caution">
    <text evidence="6">The sequence shown here is derived from an EMBL/GenBank/DDBJ whole genome shotgun (WGS) entry which is preliminary data.</text>
</comment>